<sequence length="88" mass="9792">TYFWAEVVFWAVVLLLGVIFAFAPKFGSFEKEMEGASFRKLTKFNLAAMVIVAFIVASNVFQAFVSTGPIPYSGQGDPVRFSLNPKYI</sequence>
<evidence type="ECO:0000256" key="1">
    <source>
        <dbReference type="SAM" id="Phobius"/>
    </source>
</evidence>
<protein>
    <submittedName>
        <fullName evidence="2">Disulfide bond formation protein B</fullName>
    </submittedName>
</protein>
<keyword evidence="1" id="KW-0812">Transmembrane</keyword>
<name>A0ABT4VG74_9HELI</name>
<keyword evidence="1" id="KW-0472">Membrane</keyword>
<feature type="non-terminal residue" evidence="2">
    <location>
        <position position="88"/>
    </location>
</feature>
<evidence type="ECO:0000313" key="3">
    <source>
        <dbReference type="Proteomes" id="UP001210261"/>
    </source>
</evidence>
<organism evidence="2 3">
    <name type="scientific">Helicobacter ibis</name>
    <dbReference type="NCBI Taxonomy" id="2962633"/>
    <lineage>
        <taxon>Bacteria</taxon>
        <taxon>Pseudomonadati</taxon>
        <taxon>Campylobacterota</taxon>
        <taxon>Epsilonproteobacteria</taxon>
        <taxon>Campylobacterales</taxon>
        <taxon>Helicobacteraceae</taxon>
        <taxon>Helicobacter</taxon>
    </lineage>
</organism>
<accession>A0ABT4VG74</accession>
<evidence type="ECO:0000313" key="2">
    <source>
        <dbReference type="EMBL" id="MDA3969705.1"/>
    </source>
</evidence>
<comment type="caution">
    <text evidence="2">The sequence shown here is derived from an EMBL/GenBank/DDBJ whole genome shotgun (WGS) entry which is preliminary data.</text>
</comment>
<keyword evidence="1" id="KW-1133">Transmembrane helix</keyword>
<reference evidence="2 3" key="1">
    <citation type="submission" date="2023-01" db="EMBL/GenBank/DDBJ databases">
        <title>Description of Helicobacter ibis sp. nov. isolated from faecal droppings of black-faced ibis (Theristicus melanopis).</title>
        <authorList>
            <person name="Lopez-Cantillo M."/>
            <person name="Vidal-Veuthey B."/>
            <person name="Mella A."/>
            <person name="De La Haba R."/>
            <person name="Collado L."/>
        </authorList>
    </citation>
    <scope>NUCLEOTIDE SEQUENCE [LARGE SCALE GENOMIC DNA]</scope>
    <source>
        <strain evidence="2 3">A82</strain>
    </source>
</reference>
<dbReference type="Proteomes" id="UP001210261">
    <property type="component" value="Unassembled WGS sequence"/>
</dbReference>
<proteinExistence type="predicted"/>
<feature type="non-terminal residue" evidence="2">
    <location>
        <position position="1"/>
    </location>
</feature>
<feature type="transmembrane region" description="Helical" evidence="1">
    <location>
        <begin position="6"/>
        <end position="23"/>
    </location>
</feature>
<gene>
    <name evidence="2" type="ORF">PF021_08555</name>
</gene>
<dbReference type="EMBL" id="JAQHXR010000018">
    <property type="protein sequence ID" value="MDA3969705.1"/>
    <property type="molecule type" value="Genomic_DNA"/>
</dbReference>
<keyword evidence="3" id="KW-1185">Reference proteome</keyword>
<feature type="transmembrane region" description="Helical" evidence="1">
    <location>
        <begin position="44"/>
        <end position="65"/>
    </location>
</feature>